<name>A0A9P5PM43_9AGAR</name>
<keyword evidence="2" id="KW-1185">Reference proteome</keyword>
<gene>
    <name evidence="1" type="ORF">BDP27DRAFT_1424501</name>
</gene>
<dbReference type="Gene3D" id="2.60.120.10">
    <property type="entry name" value="Jelly Rolls"/>
    <property type="match status" value="1"/>
</dbReference>
<evidence type="ECO:0000313" key="1">
    <source>
        <dbReference type="EMBL" id="KAF9065754.1"/>
    </source>
</evidence>
<reference evidence="1" key="1">
    <citation type="submission" date="2020-11" db="EMBL/GenBank/DDBJ databases">
        <authorList>
            <consortium name="DOE Joint Genome Institute"/>
            <person name="Ahrendt S."/>
            <person name="Riley R."/>
            <person name="Andreopoulos W."/>
            <person name="Labutti K."/>
            <person name="Pangilinan J."/>
            <person name="Ruiz-Duenas F.J."/>
            <person name="Barrasa J.M."/>
            <person name="Sanchez-Garcia M."/>
            <person name="Camarero S."/>
            <person name="Miyauchi S."/>
            <person name="Serrano A."/>
            <person name="Linde D."/>
            <person name="Babiker R."/>
            <person name="Drula E."/>
            <person name="Ayuso-Fernandez I."/>
            <person name="Pacheco R."/>
            <person name="Padilla G."/>
            <person name="Ferreira P."/>
            <person name="Barriuso J."/>
            <person name="Kellner H."/>
            <person name="Castanera R."/>
            <person name="Alfaro M."/>
            <person name="Ramirez L."/>
            <person name="Pisabarro A.G."/>
            <person name="Kuo A."/>
            <person name="Tritt A."/>
            <person name="Lipzen A."/>
            <person name="He G."/>
            <person name="Yan M."/>
            <person name="Ng V."/>
            <person name="Cullen D."/>
            <person name="Martin F."/>
            <person name="Rosso M.-N."/>
            <person name="Henrissat B."/>
            <person name="Hibbett D."/>
            <person name="Martinez A.T."/>
            <person name="Grigoriev I.V."/>
        </authorList>
    </citation>
    <scope>NUCLEOTIDE SEQUENCE</scope>
    <source>
        <strain evidence="1">AH 40177</strain>
    </source>
</reference>
<evidence type="ECO:0000313" key="2">
    <source>
        <dbReference type="Proteomes" id="UP000772434"/>
    </source>
</evidence>
<dbReference type="AlphaFoldDB" id="A0A9P5PM43"/>
<organism evidence="1 2">
    <name type="scientific">Rhodocollybia butyracea</name>
    <dbReference type="NCBI Taxonomy" id="206335"/>
    <lineage>
        <taxon>Eukaryota</taxon>
        <taxon>Fungi</taxon>
        <taxon>Dikarya</taxon>
        <taxon>Basidiomycota</taxon>
        <taxon>Agaricomycotina</taxon>
        <taxon>Agaricomycetes</taxon>
        <taxon>Agaricomycetidae</taxon>
        <taxon>Agaricales</taxon>
        <taxon>Marasmiineae</taxon>
        <taxon>Omphalotaceae</taxon>
        <taxon>Rhodocollybia</taxon>
    </lineage>
</organism>
<sequence length="194" mass="21113">MAPTQAYYLPADSASAIDTSHQVSVEHLNALGWRISSVRGGPDEIKQAGLKLAKELGFPVTQDGCVVPFNADLEKNAATMTPEMLAYLKKTAEVQNNDTLAHGGIIAVTGGSPYADVEGEYNSQSIWIRIHFAPGMLVCAPTGAKYRLALDKQNRGTTGIAFFKETISNHGWLVNKDIDNHPTRRAYLNEVLRT</sequence>
<protein>
    <submittedName>
        <fullName evidence="1">Uncharacterized protein</fullName>
    </submittedName>
</protein>
<dbReference type="EMBL" id="JADNRY010000098">
    <property type="protein sequence ID" value="KAF9065754.1"/>
    <property type="molecule type" value="Genomic_DNA"/>
</dbReference>
<dbReference type="Proteomes" id="UP000772434">
    <property type="component" value="Unassembled WGS sequence"/>
</dbReference>
<accession>A0A9P5PM43</accession>
<proteinExistence type="predicted"/>
<comment type="caution">
    <text evidence="1">The sequence shown here is derived from an EMBL/GenBank/DDBJ whole genome shotgun (WGS) entry which is preliminary data.</text>
</comment>
<dbReference type="InterPro" id="IPR014710">
    <property type="entry name" value="RmlC-like_jellyroll"/>
</dbReference>